<dbReference type="SUPFAM" id="SSF55931">
    <property type="entry name" value="Glutamine synthetase/guanido kinase"/>
    <property type="match status" value="1"/>
</dbReference>
<organism evidence="9 10">
    <name type="scientific">Mycolicibacterium grossiae</name>
    <dbReference type="NCBI Taxonomy" id="1552759"/>
    <lineage>
        <taxon>Bacteria</taxon>
        <taxon>Bacillati</taxon>
        <taxon>Actinomycetota</taxon>
        <taxon>Actinomycetes</taxon>
        <taxon>Mycobacteriales</taxon>
        <taxon>Mycobacteriaceae</taxon>
        <taxon>Mycolicibacterium</taxon>
    </lineage>
</organism>
<dbReference type="Proteomes" id="UP000178953">
    <property type="component" value="Unassembled WGS sequence"/>
</dbReference>
<dbReference type="PANTHER" id="PTHR43785">
    <property type="entry name" value="GAMMA-GLUTAMYLPUTRESCINE SYNTHETASE"/>
    <property type="match status" value="1"/>
</dbReference>
<dbReference type="SUPFAM" id="SSF54368">
    <property type="entry name" value="Glutamine synthetase, N-terminal domain"/>
    <property type="match status" value="1"/>
</dbReference>
<dbReference type="Gene3D" id="3.30.590.10">
    <property type="entry name" value="Glutamine synthetase/guanido kinase, catalytic domain"/>
    <property type="match status" value="1"/>
</dbReference>
<dbReference type="Pfam" id="PF00120">
    <property type="entry name" value="Gln-synt_C"/>
    <property type="match status" value="1"/>
</dbReference>
<gene>
    <name evidence="9" type="ORF">BEL07_03395</name>
</gene>
<accession>A0A1E8QA84</accession>
<comment type="similarity">
    <text evidence="1 5 6">Belongs to the glutamine synthetase family.</text>
</comment>
<dbReference type="InterPro" id="IPR008146">
    <property type="entry name" value="Gln_synth_cat_dom"/>
</dbReference>
<dbReference type="EMBL" id="MCHX01000005">
    <property type="protein sequence ID" value="OFJ55225.1"/>
    <property type="molecule type" value="Genomic_DNA"/>
</dbReference>
<keyword evidence="3" id="KW-0547">Nucleotide-binding</keyword>
<dbReference type="GO" id="GO:0006576">
    <property type="term" value="P:biogenic amine metabolic process"/>
    <property type="evidence" value="ECO:0007669"/>
    <property type="project" value="UniProtKB-ARBA"/>
</dbReference>
<keyword evidence="10" id="KW-1185">Reference proteome</keyword>
<evidence type="ECO:0000256" key="4">
    <source>
        <dbReference type="ARBA" id="ARBA00022840"/>
    </source>
</evidence>
<dbReference type="AlphaFoldDB" id="A0A1E8QA84"/>
<evidence type="ECO:0000259" key="8">
    <source>
        <dbReference type="PROSITE" id="PS51987"/>
    </source>
</evidence>
<name>A0A1E8QA84_9MYCO</name>
<dbReference type="GO" id="GO:0006542">
    <property type="term" value="P:glutamine biosynthetic process"/>
    <property type="evidence" value="ECO:0007669"/>
    <property type="project" value="InterPro"/>
</dbReference>
<dbReference type="PROSITE" id="PS51987">
    <property type="entry name" value="GS_CATALYTIC"/>
    <property type="match status" value="1"/>
</dbReference>
<keyword evidence="4" id="KW-0067">ATP-binding</keyword>
<dbReference type="InterPro" id="IPR036651">
    <property type="entry name" value="Gln_synt_N_sf"/>
</dbReference>
<protein>
    <submittedName>
        <fullName evidence="9">Glutamine synthetase</fullName>
    </submittedName>
</protein>
<dbReference type="FunFam" id="3.10.20.70:FF:000015">
    <property type="entry name" value="Putative glutamine synthetase"/>
    <property type="match status" value="1"/>
</dbReference>
<proteinExistence type="inferred from homology"/>
<evidence type="ECO:0000313" key="10">
    <source>
        <dbReference type="Proteomes" id="UP000178953"/>
    </source>
</evidence>
<dbReference type="GO" id="GO:0005524">
    <property type="term" value="F:ATP binding"/>
    <property type="evidence" value="ECO:0007669"/>
    <property type="project" value="UniProtKB-KW"/>
</dbReference>
<feature type="domain" description="GS beta-grasp" evidence="7">
    <location>
        <begin position="30"/>
        <end position="126"/>
    </location>
</feature>
<dbReference type="GO" id="GO:0042402">
    <property type="term" value="P:biogenic amine catabolic process"/>
    <property type="evidence" value="ECO:0007669"/>
    <property type="project" value="UniProtKB-ARBA"/>
</dbReference>
<dbReference type="GO" id="GO:0004356">
    <property type="term" value="F:glutamine synthetase activity"/>
    <property type="evidence" value="ECO:0007669"/>
    <property type="project" value="InterPro"/>
</dbReference>
<dbReference type="FunFam" id="3.30.590.10:FF:000005">
    <property type="entry name" value="Probable glutamine synthetase"/>
    <property type="match status" value="1"/>
</dbReference>
<dbReference type="OrthoDB" id="9807095at2"/>
<dbReference type="PANTHER" id="PTHR43785:SF12">
    <property type="entry name" value="TYPE-1 GLUTAMINE SYNTHETASE 2"/>
    <property type="match status" value="1"/>
</dbReference>
<reference evidence="9 10" key="1">
    <citation type="submission" date="2016-09" db="EMBL/GenBank/DDBJ databases">
        <title>genome sequence of Mycobacterium sp. 739 SCH.</title>
        <authorList>
            <person name="Greninger A.L."/>
            <person name="Qin X."/>
            <person name="Jerome K."/>
            <person name="Vora S."/>
            <person name="Quinn K."/>
        </authorList>
    </citation>
    <scope>NUCLEOTIDE SEQUENCE [LARGE SCALE GENOMIC DNA]</scope>
    <source>
        <strain evidence="9 10">SCH</strain>
    </source>
</reference>
<evidence type="ECO:0000256" key="1">
    <source>
        <dbReference type="ARBA" id="ARBA00009897"/>
    </source>
</evidence>
<dbReference type="InterPro" id="IPR014746">
    <property type="entry name" value="Gln_synth/guanido_kin_cat_dom"/>
</dbReference>
<evidence type="ECO:0000256" key="6">
    <source>
        <dbReference type="RuleBase" id="RU000384"/>
    </source>
</evidence>
<evidence type="ECO:0000259" key="7">
    <source>
        <dbReference type="PROSITE" id="PS51986"/>
    </source>
</evidence>
<comment type="caution">
    <text evidence="9">The sequence shown here is derived from an EMBL/GenBank/DDBJ whole genome shotgun (WGS) entry which is preliminary data.</text>
</comment>
<dbReference type="Gene3D" id="3.10.20.70">
    <property type="entry name" value="Glutamine synthetase, N-terminal domain"/>
    <property type="match status" value="1"/>
</dbReference>
<feature type="domain" description="GS catalytic" evidence="8">
    <location>
        <begin position="133"/>
        <end position="465"/>
    </location>
</feature>
<dbReference type="PROSITE" id="PS51986">
    <property type="entry name" value="GS_BETA_GRASP"/>
    <property type="match status" value="1"/>
</dbReference>
<evidence type="ECO:0000256" key="2">
    <source>
        <dbReference type="ARBA" id="ARBA00022598"/>
    </source>
</evidence>
<sequence>MSDRGEPVTTDSNRPGMLTLQELERLVAAGDVDTVVVAFADMQGRLTGKRISARLFVDDVAAHGAECCNYLLAVDVDNNTVDGYAISSWETGYGDMVMTPDFDTLRLLPWLPGTALVMADLSWTDGRVVAQAPRSILGRQLDRLTEMGLVPHAATELEFMVFDDTYRAAWAAGYRGLTPATDYNIDYAMLASTRMEPLLRDIRLGMEGAGMYCEGVKGECNLGQQEIGFRYDHALVTCDNHTIYKNGAKEIADQHGKSLTFMAKFDEREGNSCHIHISLRGADGAAVFADDADEFGMSSMFRSFVAGQLATLRELTLFYAPNINSYKRFVDGSFAPTAVAWGLDNRTCALRVVGHGQGMRMECRAPGGDVNQYLATAALIAGGLHGIEQGLELPEPCRGNAYSAGAERLPTTLTEAARLFDESAVARAAFGDDVVDHYLNNAHVELTAFNAAVTDWERVRGFERL</sequence>
<evidence type="ECO:0000256" key="5">
    <source>
        <dbReference type="PROSITE-ProRule" id="PRU01330"/>
    </source>
</evidence>
<dbReference type="InterPro" id="IPR008147">
    <property type="entry name" value="Gln_synt_N"/>
</dbReference>
<evidence type="ECO:0000313" key="9">
    <source>
        <dbReference type="EMBL" id="OFJ55225.1"/>
    </source>
</evidence>
<keyword evidence="2" id="KW-0436">Ligase</keyword>
<evidence type="ECO:0000256" key="3">
    <source>
        <dbReference type="ARBA" id="ARBA00022741"/>
    </source>
</evidence>
<dbReference type="SMART" id="SM01230">
    <property type="entry name" value="Gln-synt_C"/>
    <property type="match status" value="1"/>
</dbReference>